<accession>A0ABR2XCL6</accession>
<organism evidence="2 3">
    <name type="scientific">Seiridium cardinale</name>
    <dbReference type="NCBI Taxonomy" id="138064"/>
    <lineage>
        <taxon>Eukaryota</taxon>
        <taxon>Fungi</taxon>
        <taxon>Dikarya</taxon>
        <taxon>Ascomycota</taxon>
        <taxon>Pezizomycotina</taxon>
        <taxon>Sordariomycetes</taxon>
        <taxon>Xylariomycetidae</taxon>
        <taxon>Amphisphaeriales</taxon>
        <taxon>Sporocadaceae</taxon>
        <taxon>Seiridium</taxon>
    </lineage>
</organism>
<proteinExistence type="predicted"/>
<sequence length="114" mass="12550">MISSGRPQWAQRRQMDRGPTNAYTAAETAKSDEQDFQCRRYSDSTEHPMQPMEGPPSRRGLADGRNGYHGEQRGGLGKCSKEKPLGAKNKLVHMAAATVGVRPFADKVDYPGTN</sequence>
<dbReference type="Proteomes" id="UP001465668">
    <property type="component" value="Unassembled WGS sequence"/>
</dbReference>
<keyword evidence="3" id="KW-1185">Reference proteome</keyword>
<evidence type="ECO:0000313" key="2">
    <source>
        <dbReference type="EMBL" id="KAK9771507.1"/>
    </source>
</evidence>
<comment type="caution">
    <text evidence="2">The sequence shown here is derived from an EMBL/GenBank/DDBJ whole genome shotgun (WGS) entry which is preliminary data.</text>
</comment>
<dbReference type="EMBL" id="JARVKM010000074">
    <property type="protein sequence ID" value="KAK9771507.1"/>
    <property type="molecule type" value="Genomic_DNA"/>
</dbReference>
<evidence type="ECO:0000256" key="1">
    <source>
        <dbReference type="SAM" id="MobiDB-lite"/>
    </source>
</evidence>
<evidence type="ECO:0000313" key="3">
    <source>
        <dbReference type="Proteomes" id="UP001465668"/>
    </source>
</evidence>
<feature type="region of interest" description="Disordered" evidence="1">
    <location>
        <begin position="1"/>
        <end position="82"/>
    </location>
</feature>
<reference evidence="2 3" key="1">
    <citation type="submission" date="2024-02" db="EMBL/GenBank/DDBJ databases">
        <title>First draft genome assembly of two strains of Seiridium cardinale.</title>
        <authorList>
            <person name="Emiliani G."/>
            <person name="Scali E."/>
        </authorList>
    </citation>
    <scope>NUCLEOTIDE SEQUENCE [LARGE SCALE GENOMIC DNA]</scope>
    <source>
        <strain evidence="2 3">BM-138-000479</strain>
    </source>
</reference>
<protein>
    <submittedName>
        <fullName evidence="2">Uncharacterized protein</fullName>
    </submittedName>
</protein>
<feature type="compositionally biased region" description="Basic and acidic residues" evidence="1">
    <location>
        <begin position="29"/>
        <end position="46"/>
    </location>
</feature>
<name>A0ABR2XCL6_9PEZI</name>
<gene>
    <name evidence="2" type="ORF">SCAR479_11846</name>
</gene>
<feature type="compositionally biased region" description="Basic and acidic residues" evidence="1">
    <location>
        <begin position="60"/>
        <end position="72"/>
    </location>
</feature>